<comment type="subcellular location">
    <subcellularLocation>
        <location evidence="2">Cell membrane</location>
        <topology evidence="2">Single-pass type II membrane protein</topology>
    </subcellularLocation>
</comment>
<proteinExistence type="inferred from homology"/>
<feature type="compositionally biased region" description="Low complexity" evidence="18">
    <location>
        <begin position="1196"/>
        <end position="1206"/>
    </location>
</feature>
<dbReference type="PRINTS" id="PR00133">
    <property type="entry name" value="GLHYDRLASE3"/>
</dbReference>
<feature type="domain" description="BZIP" evidence="20">
    <location>
        <begin position="1301"/>
        <end position="1358"/>
    </location>
</feature>
<protein>
    <recommendedName>
        <fullName evidence="16">beta-glucosidase</fullName>
        <ecNumber evidence="16">3.2.1.21</ecNumber>
    </recommendedName>
</protein>
<reference evidence="21 22" key="1">
    <citation type="submission" date="2023-09" db="EMBL/GenBank/DDBJ databases">
        <title>Multi-omics analysis of a traditional fermented food reveals byproduct-associated fungal strains for waste-to-food upcycling.</title>
        <authorList>
            <consortium name="Lawrence Berkeley National Laboratory"/>
            <person name="Rekdal V.M."/>
            <person name="Villalobos-Escobedo J.M."/>
            <person name="Rodriguez-Valeron N."/>
            <person name="Garcia M.O."/>
            <person name="Vasquez D.P."/>
            <person name="Damayanti I."/>
            <person name="Sorensen P.M."/>
            <person name="Baidoo E.E."/>
            <person name="De Carvalho A.C."/>
            <person name="Riley R."/>
            <person name="Lipzen A."/>
            <person name="He G."/>
            <person name="Yan M."/>
            <person name="Haridas S."/>
            <person name="Daum C."/>
            <person name="Yoshinaga Y."/>
            <person name="Ng V."/>
            <person name="Grigoriev I.V."/>
            <person name="Munk R."/>
            <person name="Nuraida L."/>
            <person name="Wijaya C.H."/>
            <person name="Morales P.-C."/>
            <person name="Keasling J.D."/>
        </authorList>
    </citation>
    <scope>NUCLEOTIDE SEQUENCE [LARGE SCALE GENOMIC DNA]</scope>
    <source>
        <strain evidence="21 22">FGSC 2613</strain>
    </source>
</reference>
<keyword evidence="8" id="KW-0735">Signal-anchor</keyword>
<keyword evidence="9 19" id="KW-1133">Transmembrane helix</keyword>
<evidence type="ECO:0000256" key="16">
    <source>
        <dbReference type="RuleBase" id="RU361161"/>
    </source>
</evidence>
<evidence type="ECO:0000256" key="15">
    <source>
        <dbReference type="ARBA" id="ARBA00024983"/>
    </source>
</evidence>
<keyword evidence="12 16" id="KW-0119">Carbohydrate metabolism</keyword>
<feature type="coiled-coil region" evidence="17">
    <location>
        <begin position="1313"/>
        <end position="1347"/>
    </location>
</feature>
<evidence type="ECO:0000256" key="11">
    <source>
        <dbReference type="ARBA" id="ARBA00023180"/>
    </source>
</evidence>
<dbReference type="Pfam" id="PF01915">
    <property type="entry name" value="Glyco_hydro_3_C"/>
    <property type="match status" value="1"/>
</dbReference>
<evidence type="ECO:0000256" key="4">
    <source>
        <dbReference type="ARBA" id="ARBA00005336"/>
    </source>
</evidence>
<dbReference type="SMART" id="SM00338">
    <property type="entry name" value="BRLZ"/>
    <property type="match status" value="1"/>
</dbReference>
<evidence type="ECO:0000259" key="20">
    <source>
        <dbReference type="PROSITE" id="PS50217"/>
    </source>
</evidence>
<dbReference type="InterPro" id="IPR026891">
    <property type="entry name" value="Fn3-like"/>
</dbReference>
<evidence type="ECO:0000256" key="5">
    <source>
        <dbReference type="ARBA" id="ARBA00022475"/>
    </source>
</evidence>
<feature type="region of interest" description="Disordered" evidence="18">
    <location>
        <begin position="1"/>
        <end position="62"/>
    </location>
</feature>
<dbReference type="GO" id="GO:0016787">
    <property type="term" value="F:hydrolase activity"/>
    <property type="evidence" value="ECO:0007669"/>
    <property type="project" value="UniProtKB-KW"/>
</dbReference>
<dbReference type="SUPFAM" id="SSF51445">
    <property type="entry name" value="(Trans)glycosidases"/>
    <property type="match status" value="1"/>
</dbReference>
<evidence type="ECO:0000256" key="10">
    <source>
        <dbReference type="ARBA" id="ARBA00023136"/>
    </source>
</evidence>
<dbReference type="InterPro" id="IPR036881">
    <property type="entry name" value="Glyco_hydro_3_C_sf"/>
</dbReference>
<gene>
    <name evidence="21" type="ORF">QR685DRAFT_450842</name>
</gene>
<dbReference type="InterPro" id="IPR046347">
    <property type="entry name" value="bZIP_sf"/>
</dbReference>
<keyword evidence="14 16" id="KW-0624">Polysaccharide degradation</keyword>
<dbReference type="PANTHER" id="PTHR42715">
    <property type="entry name" value="BETA-GLUCOSIDASE"/>
    <property type="match status" value="1"/>
</dbReference>
<comment type="catalytic activity">
    <reaction evidence="1 16">
        <text>Hydrolysis of terminal, non-reducing beta-D-glucosyl residues with release of beta-D-glucose.</text>
        <dbReference type="EC" id="3.2.1.21"/>
    </reaction>
</comment>
<dbReference type="InterPro" id="IPR036962">
    <property type="entry name" value="Glyco_hydro_3_N_sf"/>
</dbReference>
<feature type="compositionally biased region" description="Basic residues" evidence="18">
    <location>
        <begin position="1268"/>
        <end position="1281"/>
    </location>
</feature>
<keyword evidence="13 16" id="KW-0326">Glycosidase</keyword>
<dbReference type="Gene3D" id="1.20.5.170">
    <property type="match status" value="1"/>
</dbReference>
<evidence type="ECO:0000256" key="13">
    <source>
        <dbReference type="ARBA" id="ARBA00023295"/>
    </source>
</evidence>
<dbReference type="EMBL" id="JAVLET010000012">
    <property type="protein sequence ID" value="KAL0466456.1"/>
    <property type="molecule type" value="Genomic_DNA"/>
</dbReference>
<evidence type="ECO:0000256" key="3">
    <source>
        <dbReference type="ARBA" id="ARBA00004987"/>
    </source>
</evidence>
<dbReference type="CDD" id="cd14686">
    <property type="entry name" value="bZIP"/>
    <property type="match status" value="1"/>
</dbReference>
<feature type="region of interest" description="Disordered" evidence="18">
    <location>
        <begin position="432"/>
        <end position="461"/>
    </location>
</feature>
<comment type="similarity">
    <text evidence="4 16">Belongs to the glycosyl hydrolase 3 family.</text>
</comment>
<dbReference type="InterPro" id="IPR002772">
    <property type="entry name" value="Glyco_hydro_3_C"/>
</dbReference>
<evidence type="ECO:0000256" key="12">
    <source>
        <dbReference type="ARBA" id="ARBA00023277"/>
    </source>
</evidence>
<keyword evidence="17" id="KW-0175">Coiled coil</keyword>
<dbReference type="InterPro" id="IPR004827">
    <property type="entry name" value="bZIP"/>
</dbReference>
<dbReference type="SUPFAM" id="SSF57959">
    <property type="entry name" value="Leucine zipper domain"/>
    <property type="match status" value="1"/>
</dbReference>
<dbReference type="InterPro" id="IPR001764">
    <property type="entry name" value="Glyco_hydro_3_N"/>
</dbReference>
<feature type="region of interest" description="Disordered" evidence="18">
    <location>
        <begin position="972"/>
        <end position="1028"/>
    </location>
</feature>
<feature type="compositionally biased region" description="Basic residues" evidence="18">
    <location>
        <begin position="40"/>
        <end position="51"/>
    </location>
</feature>
<evidence type="ECO:0000256" key="17">
    <source>
        <dbReference type="SAM" id="Coils"/>
    </source>
</evidence>
<sequence>MAAHDPSKQGLLGSTSAEHHADYSSDSDDNVNVNTTPKRSICRQKQQRTRRTQPTNPTLPAFQPLPTRKSWLARRSRYCLIFAAFGLILFVILLVGGGLGYKAALQEPPYGLSPPWYPAPKGGIAGTWYESYQKAAKLVSKMTLAEKVNITTGVGWQMGLAVGTTAPAVLVGFPALQLQDGPLGIRNADNITAFPAGITVGATWNRQLMYARGKAHAIEARAKGVNAILGPCVGPLGRMPAGGRNWEGFGSDPYLQGIAGAETIKGIQSEGVMATVKHFIANEQEHFRQPWEWGLPNAISSNVDDRTLHELYAWPFGDAVKAGVASVMCSYNMVNNSYACGNSKLLNGILKDELGFQGFVMSDWLAQRAGVSTALAGLDMTMPGDGLRWANGKSLWGKELSKAVLNGSVPVKRMDDMATRVVAAWYQMGQDDEEKWPRGKGPNFSSWTNEKMGKVSPGSPTEQETVVVNQFVDVQANHSVIARQVAAEGTVLLKNEGPVLPLSRAGLRKRQDANDTSDRVKIGIFGEDAGPIPGGPNFCPDRGCNQGTLGSGWGSGAVEFPYLVTPVEALRKQFDSSEVELHEHLSNQLPFSLSEKAAIDDLDLCLVFVNADAGEGFTAWENVRGDRPDLFLQKNGDALIQEVAARCGGGFSDVVVVIHAVGPVVMERWIDLPQIKAVVFANLPGEESGSALVDVLFGHVNPSGHLPFTIGKSLEDYGPGGQVLYLPNGVVPQQNFSEGLYVDYRWFDKKGIQPRYEFGYGLSYTPFELGNATVKTIRPKSALPFPRLDDLVEPPTYSTDIPPVEEVLWPEGDKEIRKLDKYIYPYLSADEAHNAVASRKGGKKYPYPDGYDTPRPLSQAGGDEGGNPELWAVYAKVTVDVRNTGKVAGAVVPQLYLSYPDVPKESANGTVQVDFPVKVLRGFDKIYLEAGKSAKVEFNLTRRDLSYWDVEMQNWVMITEGAYTLHLGQSSRDLPSGDSDWQPPLHLTPSRQSSSGLDREAVHTLPEWPPQHAQQPPASASRSSSSSLQYSLQETPPFDFDFSCDLLNDYDFLHQQQQQDFNWADPLLFPDQQDLTSLVFPISTITTTTTTCDTAPTSTTVSPFAPSLPLSVTPSPLLADTNDIFQQQGWADPSPSAPPQPPMHLSLDHHHLSSDDPFAAASLSHVTDTLSTTMGLTMPSGRNTTTLGMDLYRTASNNSGSSSNNNMGYSQLNATTSSSSRDHSTTPPTSQSSGSASPTASTSHHGHGGQGHLYPGLTLRSPVDASNKPKRGRPPGPKKRALSPSVAAEAELSDSEDILIKRQRNNIAAKKYRQKKIDRIQELEEEVDQIKKERDELRLMLAKRDAEVGMLREMLVMTKQGR</sequence>
<evidence type="ECO:0000313" key="22">
    <source>
        <dbReference type="Proteomes" id="UP001451303"/>
    </source>
</evidence>
<evidence type="ECO:0000256" key="1">
    <source>
        <dbReference type="ARBA" id="ARBA00000448"/>
    </source>
</evidence>
<comment type="caution">
    <text evidence="21">The sequence shown here is derived from an EMBL/GenBank/DDBJ whole genome shotgun (WGS) entry which is preliminary data.</text>
</comment>
<dbReference type="SUPFAM" id="SSF52279">
    <property type="entry name" value="Beta-D-glucan exohydrolase, C-terminal domain"/>
    <property type="match status" value="1"/>
</dbReference>
<feature type="compositionally biased region" description="Low complexity" evidence="18">
    <location>
        <begin position="1215"/>
        <end position="1243"/>
    </location>
</feature>
<keyword evidence="7 16" id="KW-0378">Hydrolase</keyword>
<dbReference type="InterPro" id="IPR050288">
    <property type="entry name" value="Cellulose_deg_GH3"/>
</dbReference>
<keyword evidence="6 19" id="KW-0812">Transmembrane</keyword>
<dbReference type="Gene3D" id="2.60.40.10">
    <property type="entry name" value="Immunoglobulins"/>
    <property type="match status" value="1"/>
</dbReference>
<dbReference type="Gene3D" id="3.20.20.300">
    <property type="entry name" value="Glycoside hydrolase, family 3, N-terminal domain"/>
    <property type="match status" value="1"/>
</dbReference>
<evidence type="ECO:0000256" key="19">
    <source>
        <dbReference type="SAM" id="Phobius"/>
    </source>
</evidence>
<evidence type="ECO:0000256" key="7">
    <source>
        <dbReference type="ARBA" id="ARBA00022801"/>
    </source>
</evidence>
<dbReference type="PROSITE" id="PS00775">
    <property type="entry name" value="GLYCOSYL_HYDROL_F3"/>
    <property type="match status" value="1"/>
</dbReference>
<comment type="pathway">
    <text evidence="3 16">Glycan metabolism; cellulose degradation.</text>
</comment>
<accession>A0ABR3D191</accession>
<dbReference type="Pfam" id="PF00933">
    <property type="entry name" value="Glyco_hydro_3"/>
    <property type="match status" value="1"/>
</dbReference>
<evidence type="ECO:0000256" key="18">
    <source>
        <dbReference type="SAM" id="MobiDB-lite"/>
    </source>
</evidence>
<dbReference type="Gene3D" id="3.40.50.1700">
    <property type="entry name" value="Glycoside hydrolase family 3 C-terminal domain"/>
    <property type="match status" value="1"/>
</dbReference>
<evidence type="ECO:0000256" key="8">
    <source>
        <dbReference type="ARBA" id="ARBA00022968"/>
    </source>
</evidence>
<name>A0ABR3D191_NEUIN</name>
<evidence type="ECO:0000313" key="21">
    <source>
        <dbReference type="EMBL" id="KAL0466456.1"/>
    </source>
</evidence>
<feature type="compositionally biased region" description="Low complexity" evidence="18">
    <location>
        <begin position="1010"/>
        <end position="1028"/>
    </location>
</feature>
<dbReference type="SMART" id="SM01217">
    <property type="entry name" value="Fn3_like"/>
    <property type="match status" value="1"/>
</dbReference>
<feature type="region of interest" description="Disordered" evidence="18">
    <location>
        <begin position="1192"/>
        <end position="1288"/>
    </location>
</feature>
<comment type="function">
    <text evidence="15">Beta-glucosidases are one of a number of cellulolytic enzymes involved in the degradation of cellulosic biomass. Catalyzes the last step releasing glucose from the inhibitory cellobiose.</text>
</comment>
<keyword evidence="11" id="KW-0325">Glycoprotein</keyword>
<keyword evidence="5" id="KW-1003">Cell membrane</keyword>
<evidence type="ECO:0000256" key="14">
    <source>
        <dbReference type="ARBA" id="ARBA00023326"/>
    </source>
</evidence>
<dbReference type="PROSITE" id="PS00036">
    <property type="entry name" value="BZIP_BASIC"/>
    <property type="match status" value="1"/>
</dbReference>
<evidence type="ECO:0000256" key="6">
    <source>
        <dbReference type="ARBA" id="ARBA00022692"/>
    </source>
</evidence>
<dbReference type="InterPro" id="IPR017853">
    <property type="entry name" value="GH"/>
</dbReference>
<feature type="transmembrane region" description="Helical" evidence="19">
    <location>
        <begin position="78"/>
        <end position="101"/>
    </location>
</feature>
<feature type="region of interest" description="Disordered" evidence="18">
    <location>
        <begin position="1127"/>
        <end position="1151"/>
    </location>
</feature>
<dbReference type="InterPro" id="IPR013783">
    <property type="entry name" value="Ig-like_fold"/>
</dbReference>
<dbReference type="EC" id="3.2.1.21" evidence="16"/>
<dbReference type="Pfam" id="PF14310">
    <property type="entry name" value="Fn3-like"/>
    <property type="match status" value="1"/>
</dbReference>
<keyword evidence="22" id="KW-1185">Reference proteome</keyword>
<dbReference type="PANTHER" id="PTHR42715:SF20">
    <property type="entry name" value="BETA-GLUCOSIDASE E-RELATED"/>
    <property type="match status" value="1"/>
</dbReference>
<dbReference type="Proteomes" id="UP001451303">
    <property type="component" value="Unassembled WGS sequence"/>
</dbReference>
<dbReference type="InterPro" id="IPR019800">
    <property type="entry name" value="Glyco_hydro_3_AS"/>
</dbReference>
<evidence type="ECO:0000256" key="9">
    <source>
        <dbReference type="ARBA" id="ARBA00022989"/>
    </source>
</evidence>
<evidence type="ECO:0000256" key="2">
    <source>
        <dbReference type="ARBA" id="ARBA00004401"/>
    </source>
</evidence>
<keyword evidence="10 19" id="KW-0472">Membrane</keyword>
<dbReference type="Pfam" id="PF07716">
    <property type="entry name" value="bZIP_2"/>
    <property type="match status" value="1"/>
</dbReference>
<organism evidence="21 22">
    <name type="scientific">Neurospora intermedia</name>
    <dbReference type="NCBI Taxonomy" id="5142"/>
    <lineage>
        <taxon>Eukaryota</taxon>
        <taxon>Fungi</taxon>
        <taxon>Dikarya</taxon>
        <taxon>Ascomycota</taxon>
        <taxon>Pezizomycotina</taxon>
        <taxon>Sordariomycetes</taxon>
        <taxon>Sordariomycetidae</taxon>
        <taxon>Sordariales</taxon>
        <taxon>Sordariaceae</taxon>
        <taxon>Neurospora</taxon>
    </lineage>
</organism>
<dbReference type="PROSITE" id="PS50217">
    <property type="entry name" value="BZIP"/>
    <property type="match status" value="1"/>
</dbReference>